<feature type="domain" description="Rab-GAP TBC" evidence="1">
    <location>
        <begin position="68"/>
        <end position="255"/>
    </location>
</feature>
<gene>
    <name evidence="2" type="ORF">WJX72_006483</name>
</gene>
<dbReference type="InterPro" id="IPR000195">
    <property type="entry name" value="Rab-GAP-TBC_dom"/>
</dbReference>
<dbReference type="GO" id="GO:0005096">
    <property type="term" value="F:GTPase activator activity"/>
    <property type="evidence" value="ECO:0007669"/>
    <property type="project" value="TreeGrafter"/>
</dbReference>
<dbReference type="Gene3D" id="1.10.10.750">
    <property type="entry name" value="Ypt/Rab-GAP domain of gyp1p, domain 1"/>
    <property type="match status" value="1"/>
</dbReference>
<dbReference type="Gene3D" id="1.10.472.80">
    <property type="entry name" value="Ypt/Rab-GAP domain of gyp1p, domain 3"/>
    <property type="match status" value="1"/>
</dbReference>
<name>A0AAW1R7P1_9CHLO</name>
<dbReference type="AlphaFoldDB" id="A0AAW1R7P1"/>
<sequence>MAALALTPHLDTYGFALVELTQQERAARKECARREATMVNKWKQAAFSWQPTDAAPAPAKLVKLVRDGIPASLRPRLWLQFSGGLALKAAAPAGYYEGLLKSCKGRSASVLDAEFFVAFPNHPLLTSFKGRSLVQRLALAYARRSGADDTACSVVCLAAFLVIVMGMEREEEVFWTLTAIVEQRLAALEESLSLLLSKQKMEAAVAKQCPRLAALFRANDISINDLTLGWFSSLFTCDLPAEAAARVWDCLLVEGPDIMMRVAVALFKLHEPALLAPSAGSRLDRVVEWRVARTYNSDALMKMAFRSSLTGETKRKFSISLW</sequence>
<evidence type="ECO:0000259" key="1">
    <source>
        <dbReference type="PROSITE" id="PS50086"/>
    </source>
</evidence>
<keyword evidence="3" id="KW-1185">Reference proteome</keyword>
<dbReference type="InterPro" id="IPR035969">
    <property type="entry name" value="Rab-GAP_TBC_sf"/>
</dbReference>
<dbReference type="SUPFAM" id="SSF47923">
    <property type="entry name" value="Ypt/Rab-GAP domain of gyp1p"/>
    <property type="match status" value="2"/>
</dbReference>
<evidence type="ECO:0000313" key="2">
    <source>
        <dbReference type="EMBL" id="KAK9829558.1"/>
    </source>
</evidence>
<dbReference type="Pfam" id="PF00566">
    <property type="entry name" value="RabGAP-TBC"/>
    <property type="match status" value="1"/>
</dbReference>
<dbReference type="Proteomes" id="UP001489004">
    <property type="component" value="Unassembled WGS sequence"/>
</dbReference>
<dbReference type="SMART" id="SM00164">
    <property type="entry name" value="TBC"/>
    <property type="match status" value="1"/>
</dbReference>
<dbReference type="EMBL" id="JALJOR010000001">
    <property type="protein sequence ID" value="KAK9829558.1"/>
    <property type="molecule type" value="Genomic_DNA"/>
</dbReference>
<proteinExistence type="predicted"/>
<protein>
    <recommendedName>
        <fullName evidence="1">Rab-GAP TBC domain-containing protein</fullName>
    </recommendedName>
</protein>
<dbReference type="InterPro" id="IPR050302">
    <property type="entry name" value="Rab_GAP_TBC_domain"/>
</dbReference>
<organism evidence="2 3">
    <name type="scientific">[Myrmecia] bisecta</name>
    <dbReference type="NCBI Taxonomy" id="41462"/>
    <lineage>
        <taxon>Eukaryota</taxon>
        <taxon>Viridiplantae</taxon>
        <taxon>Chlorophyta</taxon>
        <taxon>core chlorophytes</taxon>
        <taxon>Trebouxiophyceae</taxon>
        <taxon>Trebouxiales</taxon>
        <taxon>Trebouxiaceae</taxon>
        <taxon>Myrmecia</taxon>
    </lineage>
</organism>
<accession>A0AAW1R7P1</accession>
<evidence type="ECO:0000313" key="3">
    <source>
        <dbReference type="Proteomes" id="UP001489004"/>
    </source>
</evidence>
<dbReference type="PROSITE" id="PS50086">
    <property type="entry name" value="TBC_RABGAP"/>
    <property type="match status" value="1"/>
</dbReference>
<dbReference type="PANTHER" id="PTHR47219:SF20">
    <property type="entry name" value="TBC1 DOMAIN FAMILY MEMBER 2B"/>
    <property type="match status" value="1"/>
</dbReference>
<dbReference type="GO" id="GO:0031267">
    <property type="term" value="F:small GTPase binding"/>
    <property type="evidence" value="ECO:0007669"/>
    <property type="project" value="TreeGrafter"/>
</dbReference>
<dbReference type="PANTHER" id="PTHR47219">
    <property type="entry name" value="RAB GTPASE-ACTIVATING PROTEIN 1-LIKE"/>
    <property type="match status" value="1"/>
</dbReference>
<comment type="caution">
    <text evidence="2">The sequence shown here is derived from an EMBL/GenBank/DDBJ whole genome shotgun (WGS) entry which is preliminary data.</text>
</comment>
<reference evidence="2 3" key="1">
    <citation type="journal article" date="2024" name="Nat. Commun.">
        <title>Phylogenomics reveals the evolutionary origins of lichenization in chlorophyte algae.</title>
        <authorList>
            <person name="Puginier C."/>
            <person name="Libourel C."/>
            <person name="Otte J."/>
            <person name="Skaloud P."/>
            <person name="Haon M."/>
            <person name="Grisel S."/>
            <person name="Petersen M."/>
            <person name="Berrin J.G."/>
            <person name="Delaux P.M."/>
            <person name="Dal Grande F."/>
            <person name="Keller J."/>
        </authorList>
    </citation>
    <scope>NUCLEOTIDE SEQUENCE [LARGE SCALE GENOMIC DNA]</scope>
    <source>
        <strain evidence="2 3">SAG 2043</strain>
    </source>
</reference>